<evidence type="ECO:0000256" key="3">
    <source>
        <dbReference type="ARBA" id="ARBA00005037"/>
    </source>
</evidence>
<evidence type="ECO:0000256" key="5">
    <source>
        <dbReference type="ARBA" id="ARBA00022630"/>
    </source>
</evidence>
<keyword evidence="7" id="KW-0560">Oxidoreductase</keyword>
<comment type="pathway">
    <text evidence="3">Cofactor metabolism; pyridoxal 5'-phosphate salvage; pyridoxal 5'-phosphate from pyridoxine 5'-phosphate: step 1/1.</text>
</comment>
<dbReference type="GO" id="GO:0004733">
    <property type="term" value="F:pyridoxamine phosphate oxidase activity"/>
    <property type="evidence" value="ECO:0007669"/>
    <property type="project" value="UniProtKB-EC"/>
</dbReference>
<dbReference type="GO" id="GO:0008615">
    <property type="term" value="P:pyridoxine biosynthetic process"/>
    <property type="evidence" value="ECO:0007669"/>
    <property type="project" value="InterPro"/>
</dbReference>
<keyword evidence="6" id="KW-0288">FMN</keyword>
<organism evidence="9 10">
    <name type="scientific">Dioscorea cayennensis subsp. rotundata</name>
    <name type="common">White Guinea yam</name>
    <name type="synonym">Dioscorea rotundata</name>
    <dbReference type="NCBI Taxonomy" id="55577"/>
    <lineage>
        <taxon>Eukaryota</taxon>
        <taxon>Viridiplantae</taxon>
        <taxon>Streptophyta</taxon>
        <taxon>Embryophyta</taxon>
        <taxon>Tracheophyta</taxon>
        <taxon>Spermatophyta</taxon>
        <taxon>Magnoliopsida</taxon>
        <taxon>Liliopsida</taxon>
        <taxon>Dioscoreales</taxon>
        <taxon>Dioscoreaceae</taxon>
        <taxon>Dioscorea</taxon>
    </lineage>
</organism>
<reference evidence="10" key="1">
    <citation type="submission" date="2025-08" db="UniProtKB">
        <authorList>
            <consortium name="RefSeq"/>
        </authorList>
    </citation>
    <scope>IDENTIFICATION</scope>
</reference>
<dbReference type="Gene3D" id="2.30.110.10">
    <property type="entry name" value="Electron Transport, Fmn-binding Protein, Chain A"/>
    <property type="match status" value="1"/>
</dbReference>
<comment type="pathway">
    <text evidence="2">Cofactor metabolism; pyridoxal 5'-phosphate salvage; pyridoxal 5'-phosphate from pyridoxamine 5'-phosphate: step 1/1.</text>
</comment>
<gene>
    <name evidence="10" type="primary">LOC120278830</name>
</gene>
<name>A0AB40CSJ7_DIOCR</name>
<dbReference type="PANTHER" id="PTHR10851:SF3">
    <property type="entry name" value="PYRIDOXINE_PYRIDOXAMINE 5'-PHOSPHATE OXIDASE 2"/>
    <property type="match status" value="1"/>
</dbReference>
<dbReference type="Pfam" id="PF12766">
    <property type="entry name" value="Pyridox_oxase_2"/>
    <property type="match status" value="1"/>
</dbReference>
<dbReference type="GeneID" id="120278830"/>
<evidence type="ECO:0000313" key="9">
    <source>
        <dbReference type="Proteomes" id="UP001515500"/>
    </source>
</evidence>
<dbReference type="InterPro" id="IPR012349">
    <property type="entry name" value="Split_barrel_FMN-bd"/>
</dbReference>
<comment type="cofactor">
    <cofactor evidence="1">
        <name>FMN</name>
        <dbReference type="ChEBI" id="CHEBI:58210"/>
    </cofactor>
</comment>
<dbReference type="SUPFAM" id="SSF50475">
    <property type="entry name" value="FMN-binding split barrel"/>
    <property type="match status" value="1"/>
</dbReference>
<dbReference type="InterPro" id="IPR024624">
    <property type="entry name" value="Pyridox_Oxase_Alr4036_FMN-bd"/>
</dbReference>
<dbReference type="AlphaFoldDB" id="A0AB40CSJ7"/>
<dbReference type="RefSeq" id="XP_039141500.1">
    <property type="nucleotide sequence ID" value="XM_039285566.1"/>
</dbReference>
<evidence type="ECO:0000256" key="1">
    <source>
        <dbReference type="ARBA" id="ARBA00001917"/>
    </source>
</evidence>
<accession>A0AB40CSJ7</accession>
<evidence type="ECO:0000256" key="7">
    <source>
        <dbReference type="ARBA" id="ARBA00023002"/>
    </source>
</evidence>
<dbReference type="GO" id="GO:0010181">
    <property type="term" value="F:FMN binding"/>
    <property type="evidence" value="ECO:0007669"/>
    <property type="project" value="InterPro"/>
</dbReference>
<proteinExistence type="predicted"/>
<protein>
    <recommendedName>
        <fullName evidence="4">pyridoxal 5'-phosphate synthase</fullName>
        <ecNumber evidence="4">1.4.3.5</ecNumber>
    </recommendedName>
</protein>
<dbReference type="PANTHER" id="PTHR10851">
    <property type="entry name" value="PYRIDOXINE-5-PHOSPHATE OXIDASE"/>
    <property type="match status" value="1"/>
</dbReference>
<evidence type="ECO:0000256" key="6">
    <source>
        <dbReference type="ARBA" id="ARBA00022643"/>
    </source>
</evidence>
<dbReference type="GO" id="GO:0009443">
    <property type="term" value="P:pyridoxal 5'-phosphate salvage"/>
    <property type="evidence" value="ECO:0007669"/>
    <property type="project" value="EnsemblPlants"/>
</dbReference>
<dbReference type="Proteomes" id="UP001515500">
    <property type="component" value="Chromosome 16"/>
</dbReference>
<evidence type="ECO:0000313" key="10">
    <source>
        <dbReference type="RefSeq" id="XP_039141500.1"/>
    </source>
</evidence>
<feature type="domain" description="Pyridoxamine 5'-phosphate oxidase Alr4036 family FMN-binding" evidence="8">
    <location>
        <begin position="1"/>
        <end position="94"/>
    </location>
</feature>
<sequence length="192" mass="22236">MASWKQLLQAAMDSHAHLKHSSFIQLATLGTNGRPANRTVVFRGFLDGSDRIRIHTDSRSCKIEEIKHCPFGEICWYFTESWEQFRINGKIEIIDKSTTDAIKVEQRKKSWQTISGKSRFQYLAPAPRSPYKEEPGIDYELDPSAGPLDAFSLLILEPDQVDYINLKSDERWIFTLRMSDTDKIWMPERVNP</sequence>
<keyword evidence="9" id="KW-1185">Reference proteome</keyword>
<evidence type="ECO:0000256" key="4">
    <source>
        <dbReference type="ARBA" id="ARBA00012801"/>
    </source>
</evidence>
<evidence type="ECO:0000256" key="2">
    <source>
        <dbReference type="ARBA" id="ARBA00004738"/>
    </source>
</evidence>
<dbReference type="EC" id="1.4.3.5" evidence="4"/>
<keyword evidence="5" id="KW-0285">Flavoprotein</keyword>
<evidence type="ECO:0000259" key="8">
    <source>
        <dbReference type="Pfam" id="PF12766"/>
    </source>
</evidence>
<dbReference type="InterPro" id="IPR000659">
    <property type="entry name" value="Pyridox_Oxase"/>
</dbReference>